<gene>
    <name evidence="4" type="ORF">SCARR_05157</name>
</gene>
<evidence type="ECO:0000256" key="1">
    <source>
        <dbReference type="SAM" id="Phobius"/>
    </source>
</evidence>
<evidence type="ECO:0000259" key="2">
    <source>
        <dbReference type="Pfam" id="PF25290"/>
    </source>
</evidence>
<evidence type="ECO:0000259" key="3">
    <source>
        <dbReference type="Pfam" id="PF25292"/>
    </source>
</evidence>
<dbReference type="Pfam" id="PF25290">
    <property type="entry name" value="CGLA_M"/>
    <property type="match status" value="1"/>
</dbReference>
<organism evidence="4 5">
    <name type="scientific">Pontiella sulfatireligans</name>
    <dbReference type="NCBI Taxonomy" id="2750658"/>
    <lineage>
        <taxon>Bacteria</taxon>
        <taxon>Pseudomonadati</taxon>
        <taxon>Kiritimatiellota</taxon>
        <taxon>Kiritimatiellia</taxon>
        <taxon>Kiritimatiellales</taxon>
        <taxon>Pontiellaceae</taxon>
        <taxon>Pontiella</taxon>
    </lineage>
</organism>
<feature type="transmembrane region" description="Helical" evidence="1">
    <location>
        <begin position="12"/>
        <end position="32"/>
    </location>
</feature>
<dbReference type="EMBL" id="CAAHFH010000003">
    <property type="protein sequence ID" value="VGO23058.1"/>
    <property type="molecule type" value="Genomic_DNA"/>
</dbReference>
<proteinExistence type="predicted"/>
<accession>A0A6C2US21</accession>
<dbReference type="InterPro" id="IPR057421">
    <property type="entry name" value="CGLA_M"/>
</dbReference>
<evidence type="ECO:0000313" key="5">
    <source>
        <dbReference type="Proteomes" id="UP000346198"/>
    </source>
</evidence>
<dbReference type="Pfam" id="PF25292">
    <property type="entry name" value="Beta-prop_CGLA"/>
    <property type="match status" value="1"/>
</dbReference>
<feature type="domain" description="Lambda-carrageenase beta-propeller" evidence="3">
    <location>
        <begin position="68"/>
        <end position="186"/>
    </location>
</feature>
<keyword evidence="5" id="KW-1185">Reference proteome</keyword>
<evidence type="ECO:0000313" key="4">
    <source>
        <dbReference type="EMBL" id="VGO23058.1"/>
    </source>
</evidence>
<protein>
    <recommendedName>
        <fullName evidence="6">Lambda-carrageenase</fullName>
    </recommendedName>
</protein>
<evidence type="ECO:0008006" key="6">
    <source>
        <dbReference type="Google" id="ProtNLM"/>
    </source>
</evidence>
<name>A0A6C2US21_9BACT</name>
<reference evidence="4 5" key="1">
    <citation type="submission" date="2019-04" db="EMBL/GenBank/DDBJ databases">
        <authorList>
            <person name="Van Vliet M D."/>
        </authorList>
    </citation>
    <scope>NUCLEOTIDE SEQUENCE [LARGE SCALE GENOMIC DNA]</scope>
    <source>
        <strain evidence="4 5">F21</strain>
    </source>
</reference>
<keyword evidence="1" id="KW-0472">Membrane</keyword>
<dbReference type="Proteomes" id="UP000346198">
    <property type="component" value="Unassembled WGS sequence"/>
</dbReference>
<sequence>MSHLPCDLLCKAGVLVIIMMRTIFLAGVLTAVSCEAAQTAFQPFNTQGDNLIHVTTADFDGVGAKDFVVGMSIEGKVMAFQRTDQIVDPASATNRLWEYQTPCSFNIMIDAGDAITNSPGDEVLVPGTDGHLRILSSSGSLLADWAVSAGALYCVDVGVTSSGAIRIVTSGVDGRIYILDENGLVLLNTRPQSWGVVRRVVAGNYDGAGGDEVISFYDNNAFSGGNYFEITDLDTLSRPAYWGATGLNTNDVQQTLGWTDKQLPHAYDMDGDGDDELVGHWGVLHPENGAGSQLLSSMLSWGERLRFREEYTDVYDDTDTGKYLLQQGIPGNFRNWAAYPGPEMVTIYGDDLYLVDYDTVNETANQRFRVKDYGYAHTLYHFTDGARLENRDGGVDKLVLAGPANGDDHFYVVGLNANTWKADAKTIDGNGVLGAVRDSLDDFGADIDSFSGSVADAGDPIWYIDYFAGYLGTWDKTDLALVADRADDVVTAIDEWNDELFGSGYEPQRIHFAASLSPASNGTTVEPVATNGLENVAAALAERGAHFCLIIGKGDNLYIDPDHLADIFEASIIDGHCYMMARTKELSEAHDIDAYKPHMDAVIARASSLGVAPPKIMICTKGAIFSVMTPTQATTYFPAYKDVFVPGVENSNVSDLDWSFAERAGLWLNGDVESWGCNSIGDNLTPNRVVEFGGMRNGHVVLRHLLSQYALGADVYRITSIQGKENPLFLRDGTGPEYSSAFRQGIFNFLKLVEAGIYPNTPDRNQLKGVSPVAAALYQPNYTRLRELTYNHNYKDYTPPTTNNVINNLACWSAYTDVPDTDLTAIMLNTKRRWDNLLPTSPSGFVPAIPYADRAELESNVWCNRAYQTDGDSWNEFGNLATARDTIAAELVAQRTNMPFYVDGECFWQVTENRNNPDTLFAVAMDSNLLSPTVRVVELKKGRADGVWEVYDQLGSSSVPLGTLSSEAADTIDLSIPAGAARFLVLRKLQPITSAAMGIAWDGETTPALAMNGVDGIISPSGQGIRAAATSTDGTFGDEYGGAAISVNGAYEVRGVEHSAGKSRISVSITNKTGAAIQLESLMFDYCRWYNDSPTNISASYLSGDLAIPDGTLLAFFTSTNILGWASDYDDFAVSMTNLADFSLADTEHAVFQLEASDAIGQYTGGGIDNVAIAISGLANYDAWAAAYGLFGSNAWNYADLEPDGLDNFTEYALGGNPTNTDAHSVLPISGINGNWLEYVYRRRGDYQARELNYTVEATTNLVSHAWNTNGVFDVGSGPIDAEMNSVTNRVSTDEFPEQFIRLRMRQNP</sequence>
<keyword evidence="1" id="KW-1133">Transmembrane helix</keyword>
<feature type="domain" description="Lambda-carrageenase middle" evidence="2">
    <location>
        <begin position="639"/>
        <end position="850"/>
    </location>
</feature>
<dbReference type="InterPro" id="IPR057420">
    <property type="entry name" value="Beta-prop_CGLA"/>
</dbReference>
<keyword evidence="1" id="KW-0812">Transmembrane</keyword>